<feature type="domain" description="HTH luxR-type" evidence="1">
    <location>
        <begin position="252"/>
        <end position="317"/>
    </location>
</feature>
<dbReference type="Proteomes" id="UP000475214">
    <property type="component" value="Unassembled WGS sequence"/>
</dbReference>
<dbReference type="SMART" id="SM00421">
    <property type="entry name" value="HTH_LUXR"/>
    <property type="match status" value="1"/>
</dbReference>
<dbReference type="SUPFAM" id="SSF46785">
    <property type="entry name" value="Winged helix' DNA-binding domain"/>
    <property type="match status" value="1"/>
</dbReference>
<gene>
    <name evidence="2" type="ORF">G1H10_21440</name>
</gene>
<dbReference type="AlphaFoldDB" id="A0A6L9SCD3"/>
<sequence length="319" mass="35398">MLQAAGVGKFDERIYRALLRRPSASVAELADSGGTTASRTRRALRRLEHLGLVRRTETNRVAPVAPDAALAALIQRREAELGQVRAEIIELAEEYRTGRIEAHPEGLIEVVTGQETISRRARELNDGAQSEALVFDKPPYVFQPGDHEVAAERPLLERGVRARVIYSREAVSAPQRLTILARLAALGEESRVLPDLPFKLRIYDRRVALVPLTTDRQSTDSVAIVHQSSLLTALIALFDAYWEQAQPVTDGTGDRPAELTDDDVAVLRLLSTGLKDEAIARQLGVSLRTLRRRVLRVMDLLHASTRFQAGAQAMRRGWI</sequence>
<dbReference type="PANTHER" id="PTHR34293">
    <property type="entry name" value="HTH-TYPE TRANSCRIPTIONAL REGULATOR TRMBL2"/>
    <property type="match status" value="1"/>
</dbReference>
<dbReference type="SUPFAM" id="SSF46894">
    <property type="entry name" value="C-terminal effector domain of the bipartite response regulators"/>
    <property type="match status" value="1"/>
</dbReference>
<organism evidence="2 3">
    <name type="scientific">Phytoactinopolyspora halotolerans</name>
    <dbReference type="NCBI Taxonomy" id="1981512"/>
    <lineage>
        <taxon>Bacteria</taxon>
        <taxon>Bacillati</taxon>
        <taxon>Actinomycetota</taxon>
        <taxon>Actinomycetes</taxon>
        <taxon>Jiangellales</taxon>
        <taxon>Jiangellaceae</taxon>
        <taxon>Phytoactinopolyspora</taxon>
    </lineage>
</organism>
<dbReference type="InterPro" id="IPR002831">
    <property type="entry name" value="Tscrpt_reg_TrmB_N"/>
</dbReference>
<proteinExistence type="predicted"/>
<dbReference type="RefSeq" id="WP_163741550.1">
    <property type="nucleotide sequence ID" value="NZ_JAAGOA010000016.1"/>
</dbReference>
<name>A0A6L9SCD3_9ACTN</name>
<reference evidence="2 3" key="1">
    <citation type="submission" date="2020-02" db="EMBL/GenBank/DDBJ databases">
        <authorList>
            <person name="Li X.-J."/>
            <person name="Han X.-M."/>
        </authorList>
    </citation>
    <scope>NUCLEOTIDE SEQUENCE [LARGE SCALE GENOMIC DNA]</scope>
    <source>
        <strain evidence="2 3">CCTCC AB 2017055</strain>
    </source>
</reference>
<dbReference type="InterPro" id="IPR036390">
    <property type="entry name" value="WH_DNA-bd_sf"/>
</dbReference>
<dbReference type="InterPro" id="IPR016032">
    <property type="entry name" value="Sig_transdc_resp-reg_C-effctor"/>
</dbReference>
<dbReference type="InterPro" id="IPR036388">
    <property type="entry name" value="WH-like_DNA-bd_sf"/>
</dbReference>
<evidence type="ECO:0000259" key="1">
    <source>
        <dbReference type="PROSITE" id="PS50043"/>
    </source>
</evidence>
<dbReference type="EMBL" id="JAAGOA010000016">
    <property type="protein sequence ID" value="NEE02733.1"/>
    <property type="molecule type" value="Genomic_DNA"/>
</dbReference>
<dbReference type="InterPro" id="IPR051797">
    <property type="entry name" value="TrmB-like"/>
</dbReference>
<evidence type="ECO:0000313" key="2">
    <source>
        <dbReference type="EMBL" id="NEE02733.1"/>
    </source>
</evidence>
<protein>
    <submittedName>
        <fullName evidence="2">Winged helix-turn-helix transcriptional regulator</fullName>
    </submittedName>
</protein>
<dbReference type="PROSITE" id="PS50043">
    <property type="entry name" value="HTH_LUXR_2"/>
    <property type="match status" value="1"/>
</dbReference>
<dbReference type="Pfam" id="PF01978">
    <property type="entry name" value="TrmB"/>
    <property type="match status" value="1"/>
</dbReference>
<dbReference type="PANTHER" id="PTHR34293:SF1">
    <property type="entry name" value="HTH-TYPE TRANSCRIPTIONAL REGULATOR TRMBL2"/>
    <property type="match status" value="1"/>
</dbReference>
<dbReference type="GO" id="GO:0006355">
    <property type="term" value="P:regulation of DNA-templated transcription"/>
    <property type="evidence" value="ECO:0007669"/>
    <property type="project" value="InterPro"/>
</dbReference>
<dbReference type="GO" id="GO:0003677">
    <property type="term" value="F:DNA binding"/>
    <property type="evidence" value="ECO:0007669"/>
    <property type="project" value="InterPro"/>
</dbReference>
<accession>A0A6L9SCD3</accession>
<keyword evidence="3" id="KW-1185">Reference proteome</keyword>
<comment type="caution">
    <text evidence="2">The sequence shown here is derived from an EMBL/GenBank/DDBJ whole genome shotgun (WGS) entry which is preliminary data.</text>
</comment>
<dbReference type="InterPro" id="IPR000792">
    <property type="entry name" value="Tscrpt_reg_LuxR_C"/>
</dbReference>
<evidence type="ECO:0000313" key="3">
    <source>
        <dbReference type="Proteomes" id="UP000475214"/>
    </source>
</evidence>
<dbReference type="Gene3D" id="1.10.10.10">
    <property type="entry name" value="Winged helix-like DNA-binding domain superfamily/Winged helix DNA-binding domain"/>
    <property type="match status" value="2"/>
</dbReference>